<keyword evidence="2" id="KW-0472">Membrane</keyword>
<dbReference type="EMBL" id="BAAAQK010000003">
    <property type="protein sequence ID" value="GAA1834490.1"/>
    <property type="molecule type" value="Genomic_DNA"/>
</dbReference>
<keyword evidence="4" id="KW-1185">Reference proteome</keyword>
<feature type="transmembrane region" description="Helical" evidence="2">
    <location>
        <begin position="82"/>
        <end position="100"/>
    </location>
</feature>
<feature type="transmembrane region" description="Helical" evidence="2">
    <location>
        <begin position="58"/>
        <end position="76"/>
    </location>
</feature>
<comment type="caution">
    <text evidence="3">The sequence shown here is derived from an EMBL/GenBank/DDBJ whole genome shotgun (WGS) entry which is preliminary data.</text>
</comment>
<accession>A0ABN2MQU0</accession>
<keyword evidence="2" id="KW-1133">Transmembrane helix</keyword>
<feature type="region of interest" description="Disordered" evidence="1">
    <location>
        <begin position="1"/>
        <end position="26"/>
    </location>
</feature>
<evidence type="ECO:0000256" key="1">
    <source>
        <dbReference type="SAM" id="MobiDB-lite"/>
    </source>
</evidence>
<reference evidence="3 4" key="1">
    <citation type="journal article" date="2019" name="Int. J. Syst. Evol. Microbiol.">
        <title>The Global Catalogue of Microorganisms (GCM) 10K type strain sequencing project: providing services to taxonomists for standard genome sequencing and annotation.</title>
        <authorList>
            <consortium name="The Broad Institute Genomics Platform"/>
            <consortium name="The Broad Institute Genome Sequencing Center for Infectious Disease"/>
            <person name="Wu L."/>
            <person name="Ma J."/>
        </authorList>
    </citation>
    <scope>NUCLEOTIDE SEQUENCE [LARGE SCALE GENOMIC DNA]</scope>
    <source>
        <strain evidence="3 4">JCM 16009</strain>
    </source>
</reference>
<name>A0ABN2MQU0_9PSEU</name>
<organism evidence="3 4">
    <name type="scientific">Pseudonocardia ailaonensis</name>
    <dbReference type="NCBI Taxonomy" id="367279"/>
    <lineage>
        <taxon>Bacteria</taxon>
        <taxon>Bacillati</taxon>
        <taxon>Actinomycetota</taxon>
        <taxon>Actinomycetes</taxon>
        <taxon>Pseudonocardiales</taxon>
        <taxon>Pseudonocardiaceae</taxon>
        <taxon>Pseudonocardia</taxon>
    </lineage>
</organism>
<evidence type="ECO:0008006" key="5">
    <source>
        <dbReference type="Google" id="ProtNLM"/>
    </source>
</evidence>
<gene>
    <name evidence="3" type="ORF">GCM10009836_10920</name>
</gene>
<sequence>MSVQDEGETVGAHIVPPDPRAERTQATETVGTRVWGFGGPTSGAGSHDGQSALKLHRGISVIAFLLCVLVVVVFLLDGVIVPAIIFAVIGLGCVGIFLWCNLQLARARASGDHCTPTDPHAPSRVRY</sequence>
<keyword evidence="2" id="KW-0812">Transmembrane</keyword>
<evidence type="ECO:0000313" key="3">
    <source>
        <dbReference type="EMBL" id="GAA1834490.1"/>
    </source>
</evidence>
<dbReference type="Proteomes" id="UP001500449">
    <property type="component" value="Unassembled WGS sequence"/>
</dbReference>
<proteinExistence type="predicted"/>
<protein>
    <recommendedName>
        <fullName evidence="5">DUF3040 domain-containing protein</fullName>
    </recommendedName>
</protein>
<evidence type="ECO:0000256" key="2">
    <source>
        <dbReference type="SAM" id="Phobius"/>
    </source>
</evidence>
<evidence type="ECO:0000313" key="4">
    <source>
        <dbReference type="Proteomes" id="UP001500449"/>
    </source>
</evidence>
<dbReference type="RefSeq" id="WP_344412966.1">
    <property type="nucleotide sequence ID" value="NZ_BAAAQK010000003.1"/>
</dbReference>